<evidence type="ECO:0000313" key="2">
    <source>
        <dbReference type="EMBL" id="MPC85474.1"/>
    </source>
</evidence>
<reference evidence="2 3" key="1">
    <citation type="submission" date="2019-05" db="EMBL/GenBank/DDBJ databases">
        <title>Another draft genome of Portunus trituberculatus and its Hox gene families provides insights of decapod evolution.</title>
        <authorList>
            <person name="Jeong J.-H."/>
            <person name="Song I."/>
            <person name="Kim S."/>
            <person name="Choi T."/>
            <person name="Kim D."/>
            <person name="Ryu S."/>
            <person name="Kim W."/>
        </authorList>
    </citation>
    <scope>NUCLEOTIDE SEQUENCE [LARGE SCALE GENOMIC DNA]</scope>
    <source>
        <tissue evidence="2">Muscle</tissue>
    </source>
</reference>
<keyword evidence="3" id="KW-1185">Reference proteome</keyword>
<gene>
    <name evidence="2" type="ORF">E2C01_080252</name>
</gene>
<evidence type="ECO:0000256" key="1">
    <source>
        <dbReference type="SAM" id="SignalP"/>
    </source>
</evidence>
<protein>
    <recommendedName>
        <fullName evidence="4">Secreted protein</fullName>
    </recommendedName>
</protein>
<proteinExistence type="predicted"/>
<feature type="signal peptide" evidence="1">
    <location>
        <begin position="1"/>
        <end position="26"/>
    </location>
</feature>
<organism evidence="2 3">
    <name type="scientific">Portunus trituberculatus</name>
    <name type="common">Swimming crab</name>
    <name type="synonym">Neptunus trituberculatus</name>
    <dbReference type="NCBI Taxonomy" id="210409"/>
    <lineage>
        <taxon>Eukaryota</taxon>
        <taxon>Metazoa</taxon>
        <taxon>Ecdysozoa</taxon>
        <taxon>Arthropoda</taxon>
        <taxon>Crustacea</taxon>
        <taxon>Multicrustacea</taxon>
        <taxon>Malacostraca</taxon>
        <taxon>Eumalacostraca</taxon>
        <taxon>Eucarida</taxon>
        <taxon>Decapoda</taxon>
        <taxon>Pleocyemata</taxon>
        <taxon>Brachyura</taxon>
        <taxon>Eubrachyura</taxon>
        <taxon>Portunoidea</taxon>
        <taxon>Portunidae</taxon>
        <taxon>Portuninae</taxon>
        <taxon>Portunus</taxon>
    </lineage>
</organism>
<comment type="caution">
    <text evidence="2">The sequence shown here is derived from an EMBL/GenBank/DDBJ whole genome shotgun (WGS) entry which is preliminary data.</text>
</comment>
<dbReference type="AlphaFoldDB" id="A0A5B7IZ26"/>
<feature type="chain" id="PRO_5022810260" description="Secreted protein" evidence="1">
    <location>
        <begin position="27"/>
        <end position="116"/>
    </location>
</feature>
<name>A0A5B7IZ26_PORTR</name>
<keyword evidence="1" id="KW-0732">Signal</keyword>
<dbReference type="Proteomes" id="UP000324222">
    <property type="component" value="Unassembled WGS sequence"/>
</dbReference>
<evidence type="ECO:0000313" key="3">
    <source>
        <dbReference type="Proteomes" id="UP000324222"/>
    </source>
</evidence>
<dbReference type="EMBL" id="VSRR010068558">
    <property type="protein sequence ID" value="MPC85474.1"/>
    <property type="molecule type" value="Genomic_DNA"/>
</dbReference>
<accession>A0A5B7IZ26</accession>
<evidence type="ECO:0008006" key="4">
    <source>
        <dbReference type="Google" id="ProtNLM"/>
    </source>
</evidence>
<sequence>MKGITQFSRFLSFLIIVYSFSSTTTTTTTSSSLYKRNKRQAVAVAVGAAVNHSKFNCPKQRGKKTEGEGRVARCRDHECPAVRSCPGFVYKQMWDRITQRSVHSAASLAIDARPMF</sequence>